<keyword evidence="2" id="KW-1185">Reference proteome</keyword>
<gene>
    <name evidence="1" type="primary">Acey_s0060.g3082</name>
    <name evidence="1" type="ORF">Y032_0060g3082</name>
</gene>
<dbReference type="EMBL" id="JARK01001396">
    <property type="protein sequence ID" value="EYC09381.1"/>
    <property type="molecule type" value="Genomic_DNA"/>
</dbReference>
<dbReference type="AlphaFoldDB" id="A0A016U328"/>
<proteinExistence type="predicted"/>
<protein>
    <submittedName>
        <fullName evidence="1">Uncharacterized protein</fullName>
    </submittedName>
</protein>
<reference evidence="2" key="1">
    <citation type="journal article" date="2015" name="Nat. Genet.">
        <title>The genome and transcriptome of the zoonotic hookworm Ancylostoma ceylanicum identify infection-specific gene families.</title>
        <authorList>
            <person name="Schwarz E.M."/>
            <person name="Hu Y."/>
            <person name="Antoshechkin I."/>
            <person name="Miller M.M."/>
            <person name="Sternberg P.W."/>
            <person name="Aroian R.V."/>
        </authorList>
    </citation>
    <scope>NUCLEOTIDE SEQUENCE</scope>
    <source>
        <strain evidence="2">HY135</strain>
    </source>
</reference>
<accession>A0A016U328</accession>
<dbReference type="Proteomes" id="UP000024635">
    <property type="component" value="Unassembled WGS sequence"/>
</dbReference>
<sequence length="91" mass="10216">MEDPTEGYDLLLQKSQACAELSTPQTTNLERISIATKESLERRIALRLDPSASHIEQLVANASCSRVLQEDLQNHKQKKILEAAEGRRSLK</sequence>
<organism evidence="1 2">
    <name type="scientific">Ancylostoma ceylanicum</name>
    <dbReference type="NCBI Taxonomy" id="53326"/>
    <lineage>
        <taxon>Eukaryota</taxon>
        <taxon>Metazoa</taxon>
        <taxon>Ecdysozoa</taxon>
        <taxon>Nematoda</taxon>
        <taxon>Chromadorea</taxon>
        <taxon>Rhabditida</taxon>
        <taxon>Rhabditina</taxon>
        <taxon>Rhabditomorpha</taxon>
        <taxon>Strongyloidea</taxon>
        <taxon>Ancylostomatidae</taxon>
        <taxon>Ancylostomatinae</taxon>
        <taxon>Ancylostoma</taxon>
    </lineage>
</organism>
<name>A0A016U328_9BILA</name>
<evidence type="ECO:0000313" key="2">
    <source>
        <dbReference type="Proteomes" id="UP000024635"/>
    </source>
</evidence>
<dbReference type="OrthoDB" id="5869208at2759"/>
<evidence type="ECO:0000313" key="1">
    <source>
        <dbReference type="EMBL" id="EYC09381.1"/>
    </source>
</evidence>
<comment type="caution">
    <text evidence="1">The sequence shown here is derived from an EMBL/GenBank/DDBJ whole genome shotgun (WGS) entry which is preliminary data.</text>
</comment>